<dbReference type="Pfam" id="PF01565">
    <property type="entry name" value="FAD_binding_4"/>
    <property type="match status" value="1"/>
</dbReference>
<comment type="similarity">
    <text evidence="1">Belongs to the oxygen-dependent FAD-linked oxidoreductase family.</text>
</comment>
<evidence type="ECO:0000256" key="2">
    <source>
        <dbReference type="ARBA" id="ARBA00022630"/>
    </source>
</evidence>
<comment type="caution">
    <text evidence="7">The sequence shown here is derived from an EMBL/GenBank/DDBJ whole genome shotgun (WGS) entry which is preliminary data.</text>
</comment>
<reference evidence="7" key="1">
    <citation type="submission" date="2023-03" db="EMBL/GenBank/DDBJ databases">
        <title>Massive genome expansion in bonnet fungi (Mycena s.s.) driven by repeated elements and novel gene families across ecological guilds.</title>
        <authorList>
            <consortium name="Lawrence Berkeley National Laboratory"/>
            <person name="Harder C.B."/>
            <person name="Miyauchi S."/>
            <person name="Viragh M."/>
            <person name="Kuo A."/>
            <person name="Thoen E."/>
            <person name="Andreopoulos B."/>
            <person name="Lu D."/>
            <person name="Skrede I."/>
            <person name="Drula E."/>
            <person name="Henrissat B."/>
            <person name="Morin E."/>
            <person name="Kohler A."/>
            <person name="Barry K."/>
            <person name="LaButti K."/>
            <person name="Morin E."/>
            <person name="Salamov A."/>
            <person name="Lipzen A."/>
            <person name="Mereny Z."/>
            <person name="Hegedus B."/>
            <person name="Baldrian P."/>
            <person name="Stursova M."/>
            <person name="Weitz H."/>
            <person name="Taylor A."/>
            <person name="Grigoriev I.V."/>
            <person name="Nagy L.G."/>
            <person name="Martin F."/>
            <person name="Kauserud H."/>
        </authorList>
    </citation>
    <scope>NUCLEOTIDE SEQUENCE</scope>
    <source>
        <strain evidence="7">CBHHK188m</strain>
    </source>
</reference>
<dbReference type="Proteomes" id="UP001215280">
    <property type="component" value="Unassembled WGS sequence"/>
</dbReference>
<name>A0AAD7JJ28_9AGAR</name>
<dbReference type="InterPro" id="IPR006094">
    <property type="entry name" value="Oxid_FAD_bind_N"/>
</dbReference>
<evidence type="ECO:0000256" key="5">
    <source>
        <dbReference type="SAM" id="MobiDB-lite"/>
    </source>
</evidence>
<dbReference type="PANTHER" id="PTHR42973:SF13">
    <property type="entry name" value="FAD-BINDING PCMH-TYPE DOMAIN-CONTAINING PROTEIN"/>
    <property type="match status" value="1"/>
</dbReference>
<dbReference type="InterPro" id="IPR036318">
    <property type="entry name" value="FAD-bd_PCMH-like_sf"/>
</dbReference>
<dbReference type="EMBL" id="JARJLG010000034">
    <property type="protein sequence ID" value="KAJ7765829.1"/>
    <property type="molecule type" value="Genomic_DNA"/>
</dbReference>
<feature type="compositionally biased region" description="Polar residues" evidence="5">
    <location>
        <begin position="340"/>
        <end position="351"/>
    </location>
</feature>
<accession>A0AAD7JJ28</accession>
<dbReference type="InterPro" id="IPR016166">
    <property type="entry name" value="FAD-bd_PCMH"/>
</dbReference>
<dbReference type="InterPro" id="IPR016169">
    <property type="entry name" value="FAD-bd_PCMH_sub2"/>
</dbReference>
<dbReference type="InterPro" id="IPR050416">
    <property type="entry name" value="FAD-linked_Oxidoreductase"/>
</dbReference>
<feature type="region of interest" description="Disordered" evidence="5">
    <location>
        <begin position="324"/>
        <end position="353"/>
    </location>
</feature>
<evidence type="ECO:0000256" key="1">
    <source>
        <dbReference type="ARBA" id="ARBA00005466"/>
    </source>
</evidence>
<dbReference type="PROSITE" id="PS51387">
    <property type="entry name" value="FAD_PCMH"/>
    <property type="match status" value="1"/>
</dbReference>
<dbReference type="GO" id="GO:0016491">
    <property type="term" value="F:oxidoreductase activity"/>
    <property type="evidence" value="ECO:0007669"/>
    <property type="project" value="UniProtKB-KW"/>
</dbReference>
<dbReference type="PANTHER" id="PTHR42973">
    <property type="entry name" value="BINDING OXIDOREDUCTASE, PUTATIVE (AFU_ORTHOLOGUE AFUA_1G17690)-RELATED"/>
    <property type="match status" value="1"/>
</dbReference>
<dbReference type="GO" id="GO:0071949">
    <property type="term" value="F:FAD binding"/>
    <property type="evidence" value="ECO:0007669"/>
    <property type="project" value="InterPro"/>
</dbReference>
<evidence type="ECO:0000256" key="3">
    <source>
        <dbReference type="ARBA" id="ARBA00022827"/>
    </source>
</evidence>
<keyword evidence="4" id="KW-0560">Oxidoreductase</keyword>
<dbReference type="AlphaFoldDB" id="A0AAD7JJ28"/>
<evidence type="ECO:0000313" key="7">
    <source>
        <dbReference type="EMBL" id="KAJ7765829.1"/>
    </source>
</evidence>
<gene>
    <name evidence="7" type="ORF">DFH07DRAFT_737543</name>
</gene>
<proteinExistence type="inferred from homology"/>
<protein>
    <recommendedName>
        <fullName evidence="6">FAD-binding PCMH-type domain-containing protein</fullName>
    </recommendedName>
</protein>
<feature type="domain" description="FAD-binding PCMH-type" evidence="6">
    <location>
        <begin position="46"/>
        <end position="219"/>
    </location>
</feature>
<keyword evidence="3" id="KW-0274">FAD</keyword>
<evidence type="ECO:0000313" key="8">
    <source>
        <dbReference type="Proteomes" id="UP001215280"/>
    </source>
</evidence>
<keyword evidence="2" id="KW-0285">Flavoprotein</keyword>
<sequence length="524" mass="58011">MRFPSFQVRILPVWCVHTLYSKLLFLSHSSGSLGYKDSIRHFLASSSEVSQIAVQPGSVKDLSQIMRVLSRHPTVRFAVKGGGHGMAPGLSSTTEIHISMTHFSKIYYNAQTELVEIGSGCLWEQVYTKLAPTGRNIVGGASADGVGVGGWLLGGGYSLKSNRHGLGIDNVVEIEIVTPDGCLRTVNRDNNQADLFHALRGGGNNFGIVTKFVLKTFAQNTAYGSYFVISGGRQEEFKNALVDFVDTEERQEACVVAAFRHELVKGKVDYTISIYCVFDAEKPKKKRNIPFQGLARLQESGESWKADPAGWQLGRTSLSISDGSLKHESGCANKHASRLGTPQLQKNGSPQQHRDGRFACLMISRYTKPLLDKMAEEAEKAASHLKTHRGLSVIIDAWPVHPGIFDNSPPGAAFPHKRGEPSGPMLAYFRWERDVDDEFWLTELKDTLDRIRVVARDLGLTPRKPAYYNNLSLETVPAHKIYRDNMGWLKRVKKDYDPTDVMGRCGGHKIPLPHAKDGSDDDSD</sequence>
<keyword evidence="8" id="KW-1185">Reference proteome</keyword>
<dbReference type="Gene3D" id="3.30.465.10">
    <property type="match status" value="1"/>
</dbReference>
<evidence type="ECO:0000259" key="6">
    <source>
        <dbReference type="PROSITE" id="PS51387"/>
    </source>
</evidence>
<dbReference type="SUPFAM" id="SSF56176">
    <property type="entry name" value="FAD-binding/transporter-associated domain-like"/>
    <property type="match status" value="1"/>
</dbReference>
<organism evidence="7 8">
    <name type="scientific">Mycena maculata</name>
    <dbReference type="NCBI Taxonomy" id="230809"/>
    <lineage>
        <taxon>Eukaryota</taxon>
        <taxon>Fungi</taxon>
        <taxon>Dikarya</taxon>
        <taxon>Basidiomycota</taxon>
        <taxon>Agaricomycotina</taxon>
        <taxon>Agaricomycetes</taxon>
        <taxon>Agaricomycetidae</taxon>
        <taxon>Agaricales</taxon>
        <taxon>Marasmiineae</taxon>
        <taxon>Mycenaceae</taxon>
        <taxon>Mycena</taxon>
    </lineage>
</organism>
<evidence type="ECO:0000256" key="4">
    <source>
        <dbReference type="ARBA" id="ARBA00023002"/>
    </source>
</evidence>